<name>A0ABU6A772_9PSEU</name>
<keyword evidence="3" id="KW-1185">Reference proteome</keyword>
<proteinExistence type="predicted"/>
<feature type="region of interest" description="Disordered" evidence="1">
    <location>
        <begin position="25"/>
        <end position="75"/>
    </location>
</feature>
<dbReference type="Proteomes" id="UP001327093">
    <property type="component" value="Unassembled WGS sequence"/>
</dbReference>
<feature type="compositionally biased region" description="Basic and acidic residues" evidence="1">
    <location>
        <begin position="65"/>
        <end position="75"/>
    </location>
</feature>
<evidence type="ECO:0000313" key="2">
    <source>
        <dbReference type="EMBL" id="MEB3367417.1"/>
    </source>
</evidence>
<comment type="caution">
    <text evidence="2">The sequence shown here is derived from an EMBL/GenBank/DDBJ whole genome shotgun (WGS) entry which is preliminary data.</text>
</comment>
<sequence>MLVVYNGRFQAVEVPEVGGVVLTRGEPKDIADTPKSRQLLEQPDFALVEEKPEGAESTSRKKRSAKSDAEEKEGE</sequence>
<protein>
    <submittedName>
        <fullName evidence="2">Uncharacterized protein</fullName>
    </submittedName>
</protein>
<evidence type="ECO:0000313" key="3">
    <source>
        <dbReference type="Proteomes" id="UP001327093"/>
    </source>
</evidence>
<feature type="compositionally biased region" description="Basic and acidic residues" evidence="1">
    <location>
        <begin position="25"/>
        <end position="35"/>
    </location>
</feature>
<reference evidence="2 3" key="1">
    <citation type="submission" date="2023-10" db="EMBL/GenBank/DDBJ databases">
        <title>Saccharopolyspora sp. nov., isolated from mangrove soil.</title>
        <authorList>
            <person name="Lu Y."/>
            <person name="Liu W."/>
        </authorList>
    </citation>
    <scope>NUCLEOTIDE SEQUENCE [LARGE SCALE GENOMIC DNA]</scope>
    <source>
        <strain evidence="2 3">S2-29</strain>
    </source>
</reference>
<gene>
    <name evidence="2" type="ORF">R4I43_08355</name>
</gene>
<dbReference type="EMBL" id="JAWLNX010000004">
    <property type="protein sequence ID" value="MEB3367417.1"/>
    <property type="molecule type" value="Genomic_DNA"/>
</dbReference>
<evidence type="ECO:0000256" key="1">
    <source>
        <dbReference type="SAM" id="MobiDB-lite"/>
    </source>
</evidence>
<accession>A0ABU6A772</accession>
<dbReference type="RefSeq" id="WP_324264968.1">
    <property type="nucleotide sequence ID" value="NZ_JAWLNX010000004.1"/>
</dbReference>
<organism evidence="2 3">
    <name type="scientific">Saccharopolyspora mangrovi</name>
    <dbReference type="NCBI Taxonomy" id="3082379"/>
    <lineage>
        <taxon>Bacteria</taxon>
        <taxon>Bacillati</taxon>
        <taxon>Actinomycetota</taxon>
        <taxon>Actinomycetes</taxon>
        <taxon>Pseudonocardiales</taxon>
        <taxon>Pseudonocardiaceae</taxon>
        <taxon>Saccharopolyspora</taxon>
    </lineage>
</organism>